<dbReference type="GO" id="GO:0009288">
    <property type="term" value="C:bacterial-type flagellum"/>
    <property type="evidence" value="ECO:0007669"/>
    <property type="project" value="InterPro"/>
</dbReference>
<name>A0A9X3TX23_9PROT</name>
<dbReference type="Proteomes" id="UP001141619">
    <property type="component" value="Unassembled WGS sequence"/>
</dbReference>
<evidence type="ECO:0000313" key="2">
    <source>
        <dbReference type="Proteomes" id="UP001141619"/>
    </source>
</evidence>
<comment type="caution">
    <text evidence="1">The sequence shown here is derived from an EMBL/GenBank/DDBJ whole genome shotgun (WGS) entry which is preliminary data.</text>
</comment>
<dbReference type="AlphaFoldDB" id="A0A9X3TX23"/>
<dbReference type="SUPFAM" id="SSF75708">
    <property type="entry name" value="Chemotaxis phosphatase CheZ"/>
    <property type="match status" value="1"/>
</dbReference>
<gene>
    <name evidence="1" type="ORF">NYP16_04530</name>
</gene>
<dbReference type="Pfam" id="PF04344">
    <property type="entry name" value="CheZ"/>
    <property type="match status" value="1"/>
</dbReference>
<reference evidence="1" key="2">
    <citation type="journal article" date="2023" name="Syst. Appl. Microbiol.">
        <title>Govania unica gen. nov., sp. nov., a rare biosphere bacterium that represents a novel family in the class Alphaproteobacteria.</title>
        <authorList>
            <person name="Vandamme P."/>
            <person name="Peeters C."/>
            <person name="Hettiarachchi A."/>
            <person name="Cnockaert M."/>
            <person name="Carlier A."/>
        </authorList>
    </citation>
    <scope>NUCLEOTIDE SEQUENCE</scope>
    <source>
        <strain evidence="1">LMG 31809</strain>
    </source>
</reference>
<protein>
    <submittedName>
        <fullName evidence="1">Protein phosphatase CheZ</fullName>
    </submittedName>
</protein>
<organism evidence="1 2">
    <name type="scientific">Govanella unica</name>
    <dbReference type="NCBI Taxonomy" id="2975056"/>
    <lineage>
        <taxon>Bacteria</taxon>
        <taxon>Pseudomonadati</taxon>
        <taxon>Pseudomonadota</taxon>
        <taxon>Alphaproteobacteria</taxon>
        <taxon>Emcibacterales</taxon>
        <taxon>Govanellaceae</taxon>
        <taxon>Govanella</taxon>
    </lineage>
</organism>
<proteinExistence type="predicted"/>
<dbReference type="GO" id="GO:0003824">
    <property type="term" value="F:catalytic activity"/>
    <property type="evidence" value="ECO:0007669"/>
    <property type="project" value="InterPro"/>
</dbReference>
<dbReference type="Gene3D" id="1.10.287.500">
    <property type="entry name" value="Helix hairpin bin"/>
    <property type="match status" value="2"/>
</dbReference>
<dbReference type="InterPro" id="IPR007439">
    <property type="entry name" value="Chemotax_Pase_CheZ"/>
</dbReference>
<keyword evidence="2" id="KW-1185">Reference proteome</keyword>
<dbReference type="RefSeq" id="WP_274942917.1">
    <property type="nucleotide sequence ID" value="NZ_JANWOI010000001.1"/>
</dbReference>
<dbReference type="EMBL" id="JANWOI010000001">
    <property type="protein sequence ID" value="MDA5193223.1"/>
    <property type="molecule type" value="Genomic_DNA"/>
</dbReference>
<reference evidence="1" key="1">
    <citation type="submission" date="2022-08" db="EMBL/GenBank/DDBJ databases">
        <authorList>
            <person name="Vandamme P."/>
            <person name="Hettiarachchi A."/>
            <person name="Peeters C."/>
            <person name="Cnockaert M."/>
            <person name="Carlier A."/>
        </authorList>
    </citation>
    <scope>NUCLEOTIDE SEQUENCE</scope>
    <source>
        <strain evidence="1">LMG 31809</strain>
    </source>
</reference>
<accession>A0A9X3TX23</accession>
<dbReference type="GO" id="GO:0050920">
    <property type="term" value="P:regulation of chemotaxis"/>
    <property type="evidence" value="ECO:0007669"/>
    <property type="project" value="InterPro"/>
</dbReference>
<sequence>MTAQPRHISLEARVEALVEQTGGQVDVSDIAGVVSGLMQSLRSDAPIFGHDLGQDVRDLISYVELAKAEIASLKPQTMCRRDIPEASEELDAIVSASEDAASRMMDVADEIQALAEDGNDHLVDRVADIATRIYEASSFQDITGQRVTKVVRVLNHLEIKLAALADAIGDTFVEERTQLEFAEDGEIVNETALLHGPQLPEVANNQDDIDALLASFD</sequence>
<evidence type="ECO:0000313" key="1">
    <source>
        <dbReference type="EMBL" id="MDA5193223.1"/>
    </source>
</evidence>